<dbReference type="GO" id="GO:0140664">
    <property type="term" value="F:ATP-dependent DNA damage sensor activity"/>
    <property type="evidence" value="ECO:0007669"/>
    <property type="project" value="InterPro"/>
</dbReference>
<dbReference type="Gene3D" id="3.30.1540.20">
    <property type="entry name" value="MutL, C-terminal domain, dimerisation subdomain"/>
    <property type="match status" value="1"/>
</dbReference>
<comment type="caution">
    <text evidence="6">The sequence shown here is derived from an EMBL/GenBank/DDBJ whole genome shotgun (WGS) entry which is preliminary data.</text>
</comment>
<dbReference type="InterPro" id="IPR013507">
    <property type="entry name" value="DNA_mismatch_S5_2-like"/>
</dbReference>
<dbReference type="CDD" id="cd16926">
    <property type="entry name" value="HATPase_MutL-MLH-PMS-like"/>
    <property type="match status" value="1"/>
</dbReference>
<dbReference type="Pfam" id="PF01119">
    <property type="entry name" value="DNA_mis_repair"/>
    <property type="match status" value="1"/>
</dbReference>
<dbReference type="InterPro" id="IPR020667">
    <property type="entry name" value="DNA_mismatch_repair_MutL"/>
</dbReference>
<dbReference type="NCBIfam" id="TIGR00585">
    <property type="entry name" value="mutl"/>
    <property type="match status" value="1"/>
</dbReference>
<dbReference type="InterPro" id="IPR020568">
    <property type="entry name" value="Ribosomal_Su5_D2-typ_SF"/>
</dbReference>
<accession>J9DCT3</accession>
<dbReference type="AlphaFoldDB" id="J9DCT3"/>
<dbReference type="GO" id="GO:0030983">
    <property type="term" value="F:mismatched DNA binding"/>
    <property type="evidence" value="ECO:0007669"/>
    <property type="project" value="InterPro"/>
</dbReference>
<dbReference type="PANTHER" id="PTHR10073">
    <property type="entry name" value="DNA MISMATCH REPAIR PROTEIN MLH, PMS, MUTL"/>
    <property type="match status" value="1"/>
</dbReference>
<reference evidence="6" key="1">
    <citation type="journal article" date="2012" name="PLoS ONE">
        <title>Gene sets for utilization of primary and secondary nutrition supplies in the distal gut of endangered iberian lynx.</title>
        <authorList>
            <person name="Alcaide M."/>
            <person name="Messina E."/>
            <person name="Richter M."/>
            <person name="Bargiela R."/>
            <person name="Peplies J."/>
            <person name="Huws S.A."/>
            <person name="Newbold C.J."/>
            <person name="Golyshin P.N."/>
            <person name="Simon M.A."/>
            <person name="Lopez G."/>
            <person name="Yakimov M.M."/>
            <person name="Ferrer M."/>
        </authorList>
    </citation>
    <scope>NUCLEOTIDE SEQUENCE</scope>
</reference>
<keyword evidence="2" id="KW-0227">DNA damage</keyword>
<dbReference type="InterPro" id="IPR038973">
    <property type="entry name" value="MutL/Mlh/Pms-like"/>
</dbReference>
<dbReference type="InterPro" id="IPR042121">
    <property type="entry name" value="MutL_C_regsub"/>
</dbReference>
<dbReference type="PROSITE" id="PS00058">
    <property type="entry name" value="DNA_MISMATCH_REPAIR_1"/>
    <property type="match status" value="1"/>
</dbReference>
<sequence length="635" mass="70298">MSDIIRLLPDSVANQIAAGEVIQRPASVIKELVENSIDAGASLVQIRVVEAGKSSIQVIDNGKGMSGTDARMAFERHATSKIREATDLFALNTMGFRGEALASIVAVAQVELRTRREGDELGTSLVIEGSKVKSQDPVACPVGANFLVNNLFFNIPARRKFLKSNQTELSNILAEYERVALANPQVAFTLHSGDNLLSNLPISNFKQRILNIFGKKLDAQLISIKVDTSLVKLHGYIGSPKSARKKGAHQFFFVNGRFMRHPYFNKAIQSAYERLIPEGEQVSYFISFEVEPTQIDVNIHPSKTEIKFQDEKAIWPILLAAVRESLGKFNAIPTIDFDTANRPDIPTFYEEEGNVPPPQVYVNSDFNPFDRPADPPKFNLDFSTGYSNRKKPKVSDWQPAYQTALDLGEVQAESESMPETEALPSLDGEEIPMLYDQLPAEEQKSWEQDYTALIQYRGRYILASGPAGLLLIDQHRAHFRILYDRYKRQLENRCGISQGLLFPQLLQLSPSHSAAFECLSEELKAVGYDLSPLGGGSYSILGIPSGTEGLDPVQLLQSMADDALSGEVEVKEQLDHFIALSLSRKAALPVGQMLDKQEMTELMNKLFASSNPNLTPDGTTILVLLDQAKLDGFFG</sequence>
<evidence type="ECO:0000256" key="1">
    <source>
        <dbReference type="ARBA" id="ARBA00006082"/>
    </source>
</evidence>
<organism evidence="6">
    <name type="scientific">gut metagenome</name>
    <dbReference type="NCBI Taxonomy" id="749906"/>
    <lineage>
        <taxon>unclassified sequences</taxon>
        <taxon>metagenomes</taxon>
        <taxon>organismal metagenomes</taxon>
    </lineage>
</organism>
<dbReference type="GO" id="GO:0005524">
    <property type="term" value="F:ATP binding"/>
    <property type="evidence" value="ECO:0007669"/>
    <property type="project" value="InterPro"/>
</dbReference>
<dbReference type="GO" id="GO:0032300">
    <property type="term" value="C:mismatch repair complex"/>
    <property type="evidence" value="ECO:0007669"/>
    <property type="project" value="InterPro"/>
</dbReference>
<dbReference type="SMART" id="SM01340">
    <property type="entry name" value="DNA_mis_repair"/>
    <property type="match status" value="1"/>
</dbReference>
<dbReference type="InterPro" id="IPR014762">
    <property type="entry name" value="DNA_mismatch_repair_CS"/>
</dbReference>
<dbReference type="HAMAP" id="MF_00149">
    <property type="entry name" value="DNA_mis_repair"/>
    <property type="match status" value="1"/>
</dbReference>
<dbReference type="InterPro" id="IPR036890">
    <property type="entry name" value="HATPase_C_sf"/>
</dbReference>
<dbReference type="GO" id="GO:0016887">
    <property type="term" value="F:ATP hydrolysis activity"/>
    <property type="evidence" value="ECO:0007669"/>
    <property type="project" value="InterPro"/>
</dbReference>
<dbReference type="InterPro" id="IPR014721">
    <property type="entry name" value="Ribsml_uS5_D2-typ_fold_subgr"/>
</dbReference>
<name>J9DCT3_9ZZZZ</name>
<dbReference type="Pfam" id="PF13589">
    <property type="entry name" value="HATPase_c_3"/>
    <property type="match status" value="1"/>
</dbReference>
<dbReference type="Pfam" id="PF08676">
    <property type="entry name" value="MutL_C"/>
    <property type="match status" value="1"/>
</dbReference>
<proteinExistence type="inferred from homology"/>
<feature type="domain" description="MutL C-terminal dimerisation" evidence="4">
    <location>
        <begin position="452"/>
        <end position="594"/>
    </location>
</feature>
<dbReference type="Gene3D" id="3.30.230.10">
    <property type="match status" value="1"/>
</dbReference>
<dbReference type="FunFam" id="3.30.565.10:FF:000003">
    <property type="entry name" value="DNA mismatch repair endonuclease MutL"/>
    <property type="match status" value="1"/>
</dbReference>
<evidence type="ECO:0000259" key="4">
    <source>
        <dbReference type="SMART" id="SM00853"/>
    </source>
</evidence>
<keyword evidence="3" id="KW-0234">DNA repair</keyword>
<gene>
    <name evidence="6" type="ORF">EVA_00513</name>
</gene>
<protein>
    <submittedName>
        <fullName evidence="6">DNA mismatch repair protein MutL</fullName>
    </submittedName>
</protein>
<dbReference type="GO" id="GO:0006298">
    <property type="term" value="P:mismatch repair"/>
    <property type="evidence" value="ECO:0007669"/>
    <property type="project" value="InterPro"/>
</dbReference>
<evidence type="ECO:0000313" key="6">
    <source>
        <dbReference type="EMBL" id="EJX10786.1"/>
    </source>
</evidence>
<comment type="similarity">
    <text evidence="1">Belongs to the DNA mismatch repair MutL/HexB family.</text>
</comment>
<dbReference type="InterPro" id="IPR014790">
    <property type="entry name" value="MutL_C"/>
</dbReference>
<dbReference type="InterPro" id="IPR042120">
    <property type="entry name" value="MutL_C_dimsub"/>
</dbReference>
<dbReference type="SUPFAM" id="SSF54211">
    <property type="entry name" value="Ribosomal protein S5 domain 2-like"/>
    <property type="match status" value="1"/>
</dbReference>
<evidence type="ECO:0000256" key="3">
    <source>
        <dbReference type="ARBA" id="ARBA00023204"/>
    </source>
</evidence>
<dbReference type="EMBL" id="AMCI01000084">
    <property type="protein sequence ID" value="EJX10786.1"/>
    <property type="molecule type" value="Genomic_DNA"/>
</dbReference>
<dbReference type="SMART" id="SM00853">
    <property type="entry name" value="MutL_C"/>
    <property type="match status" value="1"/>
</dbReference>
<evidence type="ECO:0000259" key="5">
    <source>
        <dbReference type="SMART" id="SM01340"/>
    </source>
</evidence>
<dbReference type="PANTHER" id="PTHR10073:SF12">
    <property type="entry name" value="DNA MISMATCH REPAIR PROTEIN MLH1"/>
    <property type="match status" value="1"/>
</dbReference>
<dbReference type="SUPFAM" id="SSF55874">
    <property type="entry name" value="ATPase domain of HSP90 chaperone/DNA topoisomerase II/histidine kinase"/>
    <property type="match status" value="1"/>
</dbReference>
<evidence type="ECO:0000256" key="2">
    <source>
        <dbReference type="ARBA" id="ARBA00022763"/>
    </source>
</evidence>
<feature type="domain" description="DNA mismatch repair protein S5" evidence="5">
    <location>
        <begin position="209"/>
        <end position="327"/>
    </location>
</feature>
<dbReference type="InterPro" id="IPR002099">
    <property type="entry name" value="MutL/Mlh/PMS"/>
</dbReference>
<dbReference type="Gene3D" id="3.30.1370.100">
    <property type="entry name" value="MutL, C-terminal domain, regulatory subdomain"/>
    <property type="match status" value="1"/>
</dbReference>
<dbReference type="CDD" id="cd00782">
    <property type="entry name" value="MutL_Trans"/>
    <property type="match status" value="1"/>
</dbReference>
<dbReference type="InterPro" id="IPR037198">
    <property type="entry name" value="MutL_C_sf"/>
</dbReference>
<dbReference type="SUPFAM" id="SSF118116">
    <property type="entry name" value="DNA mismatch repair protein MutL"/>
    <property type="match status" value="1"/>
</dbReference>
<dbReference type="Gene3D" id="3.30.565.10">
    <property type="entry name" value="Histidine kinase-like ATPase, C-terminal domain"/>
    <property type="match status" value="1"/>
</dbReference>